<dbReference type="Proteomes" id="UP000268007">
    <property type="component" value="Unassembled WGS sequence"/>
</dbReference>
<organism evidence="2 3">
    <name type="scientific">Mucilaginibacter gracilis</name>
    <dbReference type="NCBI Taxonomy" id="423350"/>
    <lineage>
        <taxon>Bacteria</taxon>
        <taxon>Pseudomonadati</taxon>
        <taxon>Bacteroidota</taxon>
        <taxon>Sphingobacteriia</taxon>
        <taxon>Sphingobacteriales</taxon>
        <taxon>Sphingobacteriaceae</taxon>
        <taxon>Mucilaginibacter</taxon>
    </lineage>
</organism>
<gene>
    <name evidence="2" type="ORF">BDD43_5171</name>
</gene>
<name>A0A495J8X0_9SPHI</name>
<feature type="transmembrane region" description="Helical" evidence="1">
    <location>
        <begin position="25"/>
        <end position="45"/>
    </location>
</feature>
<proteinExistence type="predicted"/>
<keyword evidence="1" id="KW-0812">Transmembrane</keyword>
<dbReference type="EMBL" id="RBKU01000001">
    <property type="protein sequence ID" value="RKR84918.1"/>
    <property type="molecule type" value="Genomic_DNA"/>
</dbReference>
<evidence type="ECO:0000313" key="3">
    <source>
        <dbReference type="Proteomes" id="UP000268007"/>
    </source>
</evidence>
<comment type="caution">
    <text evidence="2">The sequence shown here is derived from an EMBL/GenBank/DDBJ whole genome shotgun (WGS) entry which is preliminary data.</text>
</comment>
<evidence type="ECO:0000256" key="1">
    <source>
        <dbReference type="SAM" id="Phobius"/>
    </source>
</evidence>
<evidence type="ECO:0000313" key="2">
    <source>
        <dbReference type="EMBL" id="RKR84918.1"/>
    </source>
</evidence>
<reference evidence="2 3" key="1">
    <citation type="submission" date="2018-10" db="EMBL/GenBank/DDBJ databases">
        <title>Genomic Encyclopedia of Archaeal and Bacterial Type Strains, Phase II (KMG-II): from individual species to whole genera.</title>
        <authorList>
            <person name="Goeker M."/>
        </authorList>
    </citation>
    <scope>NUCLEOTIDE SEQUENCE [LARGE SCALE GENOMIC DNA]</scope>
    <source>
        <strain evidence="2 3">DSM 18602</strain>
    </source>
</reference>
<sequence length="52" mass="6010">MILAKFGHDAQNGFFTNNNKVFTRLLVYLLHIYCALGIVFFGFVIKINPQYV</sequence>
<protein>
    <submittedName>
        <fullName evidence="2">Uncharacterized protein</fullName>
    </submittedName>
</protein>
<keyword evidence="1" id="KW-1133">Transmembrane helix</keyword>
<keyword evidence="3" id="KW-1185">Reference proteome</keyword>
<accession>A0A495J8X0</accession>
<keyword evidence="1" id="KW-0472">Membrane</keyword>
<dbReference type="AlphaFoldDB" id="A0A495J8X0"/>